<name>A0A7W6F216_9SPHN</name>
<gene>
    <name evidence="1" type="ORF">GGR48_000323</name>
</gene>
<evidence type="ECO:0000313" key="1">
    <source>
        <dbReference type="EMBL" id="MBB3877920.1"/>
    </source>
</evidence>
<protein>
    <submittedName>
        <fullName evidence="1">Uncharacterized protein</fullName>
    </submittedName>
</protein>
<evidence type="ECO:0000313" key="2">
    <source>
        <dbReference type="Proteomes" id="UP000538670"/>
    </source>
</evidence>
<reference evidence="1 2" key="1">
    <citation type="submission" date="2020-08" db="EMBL/GenBank/DDBJ databases">
        <title>Genomic Encyclopedia of Type Strains, Phase IV (KMG-IV): sequencing the most valuable type-strain genomes for metagenomic binning, comparative biology and taxonomic classification.</title>
        <authorList>
            <person name="Goeker M."/>
        </authorList>
    </citation>
    <scope>NUCLEOTIDE SEQUENCE [LARGE SCALE GENOMIC DNA]</scope>
    <source>
        <strain evidence="1 2">DSM 19512</strain>
    </source>
</reference>
<proteinExistence type="predicted"/>
<dbReference type="AlphaFoldDB" id="A0A7W6F216"/>
<dbReference type="EMBL" id="JACIDH010000001">
    <property type="protein sequence ID" value="MBB3877920.1"/>
    <property type="molecule type" value="Genomic_DNA"/>
</dbReference>
<keyword evidence="2" id="KW-1185">Reference proteome</keyword>
<organism evidence="1 2">
    <name type="scientific">Sphingomonas pseudosanguinis</name>
    <dbReference type="NCBI Taxonomy" id="413712"/>
    <lineage>
        <taxon>Bacteria</taxon>
        <taxon>Pseudomonadati</taxon>
        <taxon>Pseudomonadota</taxon>
        <taxon>Alphaproteobacteria</taxon>
        <taxon>Sphingomonadales</taxon>
        <taxon>Sphingomonadaceae</taxon>
        <taxon>Sphingomonas</taxon>
    </lineage>
</organism>
<accession>A0A7W6F216</accession>
<dbReference type="RefSeq" id="WP_183950154.1">
    <property type="nucleotide sequence ID" value="NZ_JACIDH010000001.1"/>
</dbReference>
<comment type="caution">
    <text evidence="1">The sequence shown here is derived from an EMBL/GenBank/DDBJ whole genome shotgun (WGS) entry which is preliminary data.</text>
</comment>
<sequence length="85" mass="9131">MSYDNTNPRHVALRLSQGQETVLLGLDDKPSILGCAEATAARMTKATKRRPALVTRVTHDGQPAFVLNAMGASVQVQLRAMAAQL</sequence>
<dbReference type="Proteomes" id="UP000538670">
    <property type="component" value="Unassembled WGS sequence"/>
</dbReference>